<dbReference type="AlphaFoldDB" id="A0A7T8QT48"/>
<dbReference type="GO" id="GO:0003676">
    <property type="term" value="F:nucleic acid binding"/>
    <property type="evidence" value="ECO:0007669"/>
    <property type="project" value="InterPro"/>
</dbReference>
<gene>
    <name evidence="1" type="ORF">FKW44_006787</name>
</gene>
<accession>A0A7T8QT48</accession>
<dbReference type="InterPro" id="IPR036397">
    <property type="entry name" value="RNaseH_sf"/>
</dbReference>
<protein>
    <submittedName>
        <fullName evidence="1">Transposable element</fullName>
    </submittedName>
</protein>
<proteinExistence type="predicted"/>
<feature type="non-terminal residue" evidence="1">
    <location>
        <position position="1"/>
    </location>
</feature>
<dbReference type="Gene3D" id="3.30.420.10">
    <property type="entry name" value="Ribonuclease H-like superfamily/Ribonuclease H"/>
    <property type="match status" value="1"/>
</dbReference>
<organism evidence="1 2">
    <name type="scientific">Caligus rogercresseyi</name>
    <name type="common">Sea louse</name>
    <dbReference type="NCBI Taxonomy" id="217165"/>
    <lineage>
        <taxon>Eukaryota</taxon>
        <taxon>Metazoa</taxon>
        <taxon>Ecdysozoa</taxon>
        <taxon>Arthropoda</taxon>
        <taxon>Crustacea</taxon>
        <taxon>Multicrustacea</taxon>
        <taxon>Hexanauplia</taxon>
        <taxon>Copepoda</taxon>
        <taxon>Siphonostomatoida</taxon>
        <taxon>Caligidae</taxon>
        <taxon>Caligus</taxon>
    </lineage>
</organism>
<sequence length="178" mass="20067">ASTVVCLGQEQLDWRGQKLIDWLKKKPSSTILVFSDKKNWTVGQSRNARNDWCPPVNPIKHPASAVMLGVVAKDGKRMPPYWFPKGLRMGEKEYMEVMRDIVKPWMICATVCQKNLADFRPANFWPPSSPDAAPLDYGICGFVESKACATPHLNVTMSEEHVHKVCRAFRPGLEAINI</sequence>
<dbReference type="Proteomes" id="UP000595437">
    <property type="component" value="Chromosome 4"/>
</dbReference>
<keyword evidence="2" id="KW-1185">Reference proteome</keyword>
<evidence type="ECO:0000313" key="2">
    <source>
        <dbReference type="Proteomes" id="UP000595437"/>
    </source>
</evidence>
<name>A0A7T8QT48_CALRO</name>
<dbReference type="EMBL" id="CP045893">
    <property type="protein sequence ID" value="QQP54080.1"/>
    <property type="molecule type" value="Genomic_DNA"/>
</dbReference>
<dbReference type="OrthoDB" id="6401933at2759"/>
<evidence type="ECO:0000313" key="1">
    <source>
        <dbReference type="EMBL" id="QQP54080.1"/>
    </source>
</evidence>
<reference evidence="2" key="1">
    <citation type="submission" date="2021-01" db="EMBL/GenBank/DDBJ databases">
        <title>Caligus Genome Assembly.</title>
        <authorList>
            <person name="Gallardo-Escarate C."/>
        </authorList>
    </citation>
    <scope>NUCLEOTIDE SEQUENCE [LARGE SCALE GENOMIC DNA]</scope>
</reference>